<protein>
    <submittedName>
        <fullName evidence="1">Uncharacterized protein</fullName>
    </submittedName>
</protein>
<dbReference type="Gene3D" id="3.90.1720.10">
    <property type="entry name" value="endopeptidase domain like (from Nostoc punctiforme)"/>
    <property type="match status" value="1"/>
</dbReference>
<keyword evidence="2" id="KW-1185">Reference proteome</keyword>
<dbReference type="EMBL" id="AP025516">
    <property type="protein sequence ID" value="BDD88685.1"/>
    <property type="molecule type" value="Genomic_DNA"/>
</dbReference>
<evidence type="ECO:0000313" key="2">
    <source>
        <dbReference type="Proteomes" id="UP000830055"/>
    </source>
</evidence>
<dbReference type="Proteomes" id="UP000830055">
    <property type="component" value="Chromosome"/>
</dbReference>
<name>A0ABN6M780_9BACT</name>
<gene>
    <name evidence="1" type="ORF">DPPLL_30500</name>
</gene>
<evidence type="ECO:0000313" key="1">
    <source>
        <dbReference type="EMBL" id="BDD88685.1"/>
    </source>
</evidence>
<sequence length="178" mass="20081">MPADIELRAGDLFCVRSAGLLSFAILAVERFNAKDDRAEFGHSGVIVDALGSTFEALVTLRYGSLDRYRGKHVLIARPVLKVSRSPVQRYDRQAAINRVIREHQGQIYPFWRIPLHLVPPASKYLSVAGRWLVCSEVVAKTESYMGVLSGPYAGRNPDDLADRWRLSWTHQVLFDGVW</sequence>
<reference evidence="1 2" key="1">
    <citation type="submission" date="2022-01" db="EMBL/GenBank/DDBJ databases">
        <title>Desulfofustis limnae sp. nov., a novel mesophilic sulfate-reducing bacterium isolated from marsh soil.</title>
        <authorList>
            <person name="Watanabe M."/>
            <person name="Takahashi A."/>
            <person name="Kojima H."/>
            <person name="Fukui M."/>
        </authorList>
    </citation>
    <scope>NUCLEOTIDE SEQUENCE [LARGE SCALE GENOMIC DNA]</scope>
    <source>
        <strain evidence="1 2">PPLL</strain>
    </source>
</reference>
<dbReference type="RefSeq" id="WP_284152019.1">
    <property type="nucleotide sequence ID" value="NZ_AP025516.1"/>
</dbReference>
<organism evidence="1 2">
    <name type="scientific">Desulfofustis limnaeus</name>
    <dbReference type="NCBI Taxonomy" id="2740163"/>
    <lineage>
        <taxon>Bacteria</taxon>
        <taxon>Pseudomonadati</taxon>
        <taxon>Thermodesulfobacteriota</taxon>
        <taxon>Desulfobulbia</taxon>
        <taxon>Desulfobulbales</taxon>
        <taxon>Desulfocapsaceae</taxon>
        <taxon>Desulfofustis</taxon>
    </lineage>
</organism>
<proteinExistence type="predicted"/>
<accession>A0ABN6M780</accession>